<dbReference type="Proteomes" id="UP000828941">
    <property type="component" value="Chromosome 6"/>
</dbReference>
<evidence type="ECO:0000313" key="2">
    <source>
        <dbReference type="Proteomes" id="UP000828941"/>
    </source>
</evidence>
<proteinExistence type="predicted"/>
<gene>
    <name evidence="1" type="ORF">L6164_014754</name>
</gene>
<comment type="caution">
    <text evidence="1">The sequence shown here is derived from an EMBL/GenBank/DDBJ whole genome shotgun (WGS) entry which is preliminary data.</text>
</comment>
<sequence>MSIRTKKMMEFSRSESNSSLESEIPSKGYYDDDETHEYSAYKDELCSRSENFQPIRPLRSFQSLGSSFPVKNSSSMKDNDATTRKAGGRDVGAPNAAVIVSMIDKKMKEHTNNLFHAAHSISAQITQLESRRRRLEDLIDDVKDSIEFYHGRTERRLGELEDIMTEVQGGIKDLRDKQEISEAQLQLAILQLSSVNSQSKRQSNNNGQTKPVPQLVSDVHQQDQQQYPSTAAGQQRNCDLPSFAPASQHPQTLVDQAVQLPQRLEHQPQHIQRPQTWYRPPVSVPDSAYQKNHMFLTQSSVTPHRPYVKPSVSPSSQLWYAPHMVSPPQQFYSQNMINQYSGSSSSKFHQEHSEPPGNFNSTDPSEGSPFQYWSSTMKTAQPLSLSSVRGGDYSYTSSPTTKDLPRAIPMAKNVNDASKSDGTDVSATTEDIVEKVVAMGFRRDTVKATIRKLTDAGKSVDLNVVLDKLFNNA</sequence>
<dbReference type="EMBL" id="CM039431">
    <property type="protein sequence ID" value="KAI4336199.1"/>
    <property type="molecule type" value="Genomic_DNA"/>
</dbReference>
<reference evidence="1 2" key="1">
    <citation type="journal article" date="2022" name="DNA Res.">
        <title>Chromosomal-level genome assembly of the orchid tree Bauhinia variegata (Leguminosae; Cercidoideae) supports the allotetraploid origin hypothesis of Bauhinia.</title>
        <authorList>
            <person name="Zhong Y."/>
            <person name="Chen Y."/>
            <person name="Zheng D."/>
            <person name="Pang J."/>
            <person name="Liu Y."/>
            <person name="Luo S."/>
            <person name="Meng S."/>
            <person name="Qian L."/>
            <person name="Wei D."/>
            <person name="Dai S."/>
            <person name="Zhou R."/>
        </authorList>
    </citation>
    <scope>NUCLEOTIDE SEQUENCE [LARGE SCALE GENOMIC DNA]</scope>
    <source>
        <strain evidence="1">BV-YZ2020</strain>
    </source>
</reference>
<keyword evidence="2" id="KW-1185">Reference proteome</keyword>
<organism evidence="1 2">
    <name type="scientific">Bauhinia variegata</name>
    <name type="common">Purple orchid tree</name>
    <name type="synonym">Phanera variegata</name>
    <dbReference type="NCBI Taxonomy" id="167791"/>
    <lineage>
        <taxon>Eukaryota</taxon>
        <taxon>Viridiplantae</taxon>
        <taxon>Streptophyta</taxon>
        <taxon>Embryophyta</taxon>
        <taxon>Tracheophyta</taxon>
        <taxon>Spermatophyta</taxon>
        <taxon>Magnoliopsida</taxon>
        <taxon>eudicotyledons</taxon>
        <taxon>Gunneridae</taxon>
        <taxon>Pentapetalae</taxon>
        <taxon>rosids</taxon>
        <taxon>fabids</taxon>
        <taxon>Fabales</taxon>
        <taxon>Fabaceae</taxon>
        <taxon>Cercidoideae</taxon>
        <taxon>Cercideae</taxon>
        <taxon>Bauhiniinae</taxon>
        <taxon>Bauhinia</taxon>
    </lineage>
</organism>
<name>A0ACB9NKB3_BAUVA</name>
<protein>
    <submittedName>
        <fullName evidence="1">Uncharacterized protein</fullName>
    </submittedName>
</protein>
<accession>A0ACB9NKB3</accession>
<evidence type="ECO:0000313" key="1">
    <source>
        <dbReference type="EMBL" id="KAI4336199.1"/>
    </source>
</evidence>